<comment type="function">
    <text evidence="5">PPIases accelerate the folding of proteins. It catalyzes the cis-trans isomerization of proline imidic peptide bonds in oligopeptides.</text>
</comment>
<sequence>MDLDTDNPKVFLEIEIGGEPIGRIVITLAADVVPKTAENFRCLCTGERGVGRSGKKLHFKGSKFHRVIPDFMCQGGDFTAGNGTGGESIYGPTFDDENFILKHTGPGVLSMANAGANTNGSQFFLCTAQCPWLNGKHVVFGKVTEGMPVVRKMEACGSSSGRTRQPVVIADCGELPTRRQVLAKLAAEKQMLADMKKDVVQVHSLGCYQRHFLCTMDVVLTRCSCQWQDAPQMCQLGTRFR</sequence>
<dbReference type="FunFam" id="2.40.100.10:FF:000002">
    <property type="entry name" value="Peptidyl-prolyl cis-trans isomerase"/>
    <property type="match status" value="1"/>
</dbReference>
<accession>I0YPS0</accession>
<evidence type="ECO:0000256" key="4">
    <source>
        <dbReference type="ARBA" id="ARBA00023235"/>
    </source>
</evidence>
<comment type="catalytic activity">
    <reaction evidence="1 5">
        <text>[protein]-peptidylproline (omega=180) = [protein]-peptidylproline (omega=0)</text>
        <dbReference type="Rhea" id="RHEA:16237"/>
        <dbReference type="Rhea" id="RHEA-COMP:10747"/>
        <dbReference type="Rhea" id="RHEA-COMP:10748"/>
        <dbReference type="ChEBI" id="CHEBI:83833"/>
        <dbReference type="ChEBI" id="CHEBI:83834"/>
        <dbReference type="EC" id="5.2.1.8"/>
    </reaction>
</comment>
<proteinExistence type="inferred from homology"/>
<dbReference type="GO" id="GO:0003755">
    <property type="term" value="F:peptidyl-prolyl cis-trans isomerase activity"/>
    <property type="evidence" value="ECO:0007669"/>
    <property type="project" value="UniProtKB-UniRule"/>
</dbReference>
<dbReference type="EC" id="5.2.1.8" evidence="5"/>
<dbReference type="GO" id="GO:0006457">
    <property type="term" value="P:protein folding"/>
    <property type="evidence" value="ECO:0007669"/>
    <property type="project" value="InterPro"/>
</dbReference>
<dbReference type="eggNOG" id="KOG0865">
    <property type="taxonomic scope" value="Eukaryota"/>
</dbReference>
<comment type="caution">
    <text evidence="7">The sequence shown here is derived from an EMBL/GenBank/DDBJ whole genome shotgun (WGS) entry which is preliminary data.</text>
</comment>
<dbReference type="InterPro" id="IPR020892">
    <property type="entry name" value="Cyclophilin-type_PPIase_CS"/>
</dbReference>
<dbReference type="PANTHER" id="PTHR11071">
    <property type="entry name" value="PEPTIDYL-PROLYL CIS-TRANS ISOMERASE"/>
    <property type="match status" value="1"/>
</dbReference>
<evidence type="ECO:0000256" key="1">
    <source>
        <dbReference type="ARBA" id="ARBA00000971"/>
    </source>
</evidence>
<dbReference type="Gene3D" id="2.40.100.10">
    <property type="entry name" value="Cyclophilin-like"/>
    <property type="match status" value="1"/>
</dbReference>
<dbReference type="PROSITE" id="PS00170">
    <property type="entry name" value="CSA_PPIASE_1"/>
    <property type="match status" value="1"/>
</dbReference>
<comment type="similarity">
    <text evidence="2 5">Belongs to the cyclophilin-type PPIase family.</text>
</comment>
<evidence type="ECO:0000256" key="2">
    <source>
        <dbReference type="ARBA" id="ARBA00007365"/>
    </source>
</evidence>
<dbReference type="PROSITE" id="PS50072">
    <property type="entry name" value="CSA_PPIASE_2"/>
    <property type="match status" value="1"/>
</dbReference>
<evidence type="ECO:0000256" key="3">
    <source>
        <dbReference type="ARBA" id="ARBA00023110"/>
    </source>
</evidence>
<dbReference type="PANTHER" id="PTHR11071:SF561">
    <property type="entry name" value="PEPTIDYL-PROLYL CIS-TRANS ISOMERASE D-RELATED"/>
    <property type="match status" value="1"/>
</dbReference>
<dbReference type="InterPro" id="IPR002130">
    <property type="entry name" value="Cyclophilin-type_PPIase_dom"/>
</dbReference>
<dbReference type="PRINTS" id="PR00153">
    <property type="entry name" value="CSAPPISMRASE"/>
</dbReference>
<evidence type="ECO:0000313" key="7">
    <source>
        <dbReference type="EMBL" id="EIE20389.1"/>
    </source>
</evidence>
<dbReference type="GO" id="GO:0016018">
    <property type="term" value="F:cyclosporin A binding"/>
    <property type="evidence" value="ECO:0007669"/>
    <property type="project" value="TreeGrafter"/>
</dbReference>
<evidence type="ECO:0000313" key="8">
    <source>
        <dbReference type="Proteomes" id="UP000007264"/>
    </source>
</evidence>
<evidence type="ECO:0000259" key="6">
    <source>
        <dbReference type="PROSITE" id="PS50072"/>
    </source>
</evidence>
<dbReference type="RefSeq" id="XP_005644933.1">
    <property type="nucleotide sequence ID" value="XM_005644876.1"/>
</dbReference>
<name>I0YPS0_COCSC</name>
<dbReference type="KEGG" id="csl:COCSUDRAFT_18417"/>
<dbReference type="GeneID" id="17038365"/>
<dbReference type="Pfam" id="PF00160">
    <property type="entry name" value="Pro_isomerase"/>
    <property type="match status" value="1"/>
</dbReference>
<reference evidence="7 8" key="1">
    <citation type="journal article" date="2012" name="Genome Biol.">
        <title>The genome of the polar eukaryotic microalga coccomyxa subellipsoidea reveals traits of cold adaptation.</title>
        <authorList>
            <person name="Blanc G."/>
            <person name="Agarkova I."/>
            <person name="Grimwood J."/>
            <person name="Kuo A."/>
            <person name="Brueggeman A."/>
            <person name="Dunigan D."/>
            <person name="Gurnon J."/>
            <person name="Ladunga I."/>
            <person name="Lindquist E."/>
            <person name="Lucas S."/>
            <person name="Pangilinan J."/>
            <person name="Proschold T."/>
            <person name="Salamov A."/>
            <person name="Schmutz J."/>
            <person name="Weeks D."/>
            <person name="Yamada T."/>
            <person name="Claverie J.M."/>
            <person name="Grigoriev I."/>
            <person name="Van Etten J."/>
            <person name="Lomsadze A."/>
            <person name="Borodovsky M."/>
        </authorList>
    </citation>
    <scope>NUCLEOTIDE SEQUENCE [LARGE SCALE GENOMIC DNA]</scope>
    <source>
        <strain evidence="7 8">C-169</strain>
    </source>
</reference>
<keyword evidence="8" id="KW-1185">Reference proteome</keyword>
<dbReference type="Proteomes" id="UP000007264">
    <property type="component" value="Unassembled WGS sequence"/>
</dbReference>
<organism evidence="7 8">
    <name type="scientific">Coccomyxa subellipsoidea (strain C-169)</name>
    <name type="common">Green microalga</name>
    <dbReference type="NCBI Taxonomy" id="574566"/>
    <lineage>
        <taxon>Eukaryota</taxon>
        <taxon>Viridiplantae</taxon>
        <taxon>Chlorophyta</taxon>
        <taxon>core chlorophytes</taxon>
        <taxon>Trebouxiophyceae</taxon>
        <taxon>Trebouxiophyceae incertae sedis</taxon>
        <taxon>Coccomyxaceae</taxon>
        <taxon>Coccomyxa</taxon>
        <taxon>Coccomyxa subellipsoidea</taxon>
    </lineage>
</organism>
<dbReference type="EMBL" id="AGSI01000015">
    <property type="protein sequence ID" value="EIE20389.1"/>
    <property type="molecule type" value="Genomic_DNA"/>
</dbReference>
<feature type="domain" description="PPIase cyclophilin-type" evidence="6">
    <location>
        <begin position="11"/>
        <end position="174"/>
    </location>
</feature>
<dbReference type="AlphaFoldDB" id="I0YPS0"/>
<gene>
    <name evidence="7" type="ORF">COCSUDRAFT_18417</name>
</gene>
<evidence type="ECO:0000256" key="5">
    <source>
        <dbReference type="RuleBase" id="RU363019"/>
    </source>
</evidence>
<dbReference type="InterPro" id="IPR029000">
    <property type="entry name" value="Cyclophilin-like_dom_sf"/>
</dbReference>
<keyword evidence="3 5" id="KW-0697">Rotamase</keyword>
<dbReference type="SUPFAM" id="SSF50891">
    <property type="entry name" value="Cyclophilin-like"/>
    <property type="match status" value="1"/>
</dbReference>
<protein>
    <recommendedName>
        <fullName evidence="5">Peptidyl-prolyl cis-trans isomerase</fullName>
        <shortName evidence="5">PPIase</shortName>
        <ecNumber evidence="5">5.2.1.8</ecNumber>
    </recommendedName>
</protein>
<dbReference type="GO" id="GO:0005737">
    <property type="term" value="C:cytoplasm"/>
    <property type="evidence" value="ECO:0007669"/>
    <property type="project" value="TreeGrafter"/>
</dbReference>
<keyword evidence="4 5" id="KW-0413">Isomerase</keyword>
<dbReference type="CDD" id="cd01926">
    <property type="entry name" value="cyclophilin_ABH_like"/>
    <property type="match status" value="1"/>
</dbReference>
<dbReference type="OrthoDB" id="193499at2759"/>
<dbReference type="STRING" id="574566.I0YPS0"/>